<dbReference type="PANTHER" id="PTHR43689:SF8">
    <property type="entry name" value="ALPHA_BETA-HYDROLASES SUPERFAMILY PROTEIN"/>
    <property type="match status" value="1"/>
</dbReference>
<name>A0ABW1BXP4_9ACTN</name>
<dbReference type="InterPro" id="IPR000073">
    <property type="entry name" value="AB_hydrolase_1"/>
</dbReference>
<protein>
    <submittedName>
        <fullName evidence="2">Alpha/beta fold hydrolase</fullName>
    </submittedName>
</protein>
<accession>A0ABW1BXP4</accession>
<keyword evidence="3" id="KW-1185">Reference proteome</keyword>
<comment type="caution">
    <text evidence="2">The sequence shown here is derived from an EMBL/GenBank/DDBJ whole genome shotgun (WGS) entry which is preliminary data.</text>
</comment>
<sequence length="275" mass="29340">MRERWDDVGGRRMRSLEVGRRGETVVLLPGLGAVGYMKDTLAGCASWAHAFLLDVPGFGHRPPRPCAAEVPAVAEAVGDWLEAVPDGPVVLAGHSSGAQVALQVTAAHPARVRSLVLLGPTFPPRQRTLRRMARPFLRTVVREPLSVLPVTVPYYLRGGPAEVLRCVRSAQSDFPEYLIGKISCPVLVVRGARDRMCPKAWADGLAITAPLGRSVTVPGAHVFPFQHGGMTASLIAEAAALADSYAPMRPSYRRAEPPAVVLPSSVEPRSASPGV</sequence>
<reference evidence="3" key="1">
    <citation type="journal article" date="2019" name="Int. J. Syst. Evol. Microbiol.">
        <title>The Global Catalogue of Microorganisms (GCM) 10K type strain sequencing project: providing services to taxonomists for standard genome sequencing and annotation.</title>
        <authorList>
            <consortium name="The Broad Institute Genomics Platform"/>
            <consortium name="The Broad Institute Genome Sequencing Center for Infectious Disease"/>
            <person name="Wu L."/>
            <person name="Ma J."/>
        </authorList>
    </citation>
    <scope>NUCLEOTIDE SEQUENCE [LARGE SCALE GENOMIC DNA]</scope>
    <source>
        <strain evidence="3">CGMCC 4.7106</strain>
    </source>
</reference>
<dbReference type="Proteomes" id="UP001596096">
    <property type="component" value="Unassembled WGS sequence"/>
</dbReference>
<dbReference type="Pfam" id="PF00561">
    <property type="entry name" value="Abhydrolase_1"/>
    <property type="match status" value="1"/>
</dbReference>
<evidence type="ECO:0000313" key="3">
    <source>
        <dbReference type="Proteomes" id="UP001596096"/>
    </source>
</evidence>
<keyword evidence="2" id="KW-0378">Hydrolase</keyword>
<dbReference type="PANTHER" id="PTHR43689">
    <property type="entry name" value="HYDROLASE"/>
    <property type="match status" value="1"/>
</dbReference>
<organism evidence="2 3">
    <name type="scientific">Nonomuraea harbinensis</name>
    <dbReference type="NCBI Taxonomy" id="1286938"/>
    <lineage>
        <taxon>Bacteria</taxon>
        <taxon>Bacillati</taxon>
        <taxon>Actinomycetota</taxon>
        <taxon>Actinomycetes</taxon>
        <taxon>Streptosporangiales</taxon>
        <taxon>Streptosporangiaceae</taxon>
        <taxon>Nonomuraea</taxon>
    </lineage>
</organism>
<evidence type="ECO:0000259" key="1">
    <source>
        <dbReference type="Pfam" id="PF00561"/>
    </source>
</evidence>
<feature type="domain" description="AB hydrolase-1" evidence="1">
    <location>
        <begin position="24"/>
        <end position="124"/>
    </location>
</feature>
<evidence type="ECO:0000313" key="2">
    <source>
        <dbReference type="EMBL" id="MFC5818053.1"/>
    </source>
</evidence>
<dbReference type="RefSeq" id="WP_219546651.1">
    <property type="nucleotide sequence ID" value="NZ_JAHKRN010000026.1"/>
</dbReference>
<dbReference type="EMBL" id="JBHSNW010000011">
    <property type="protein sequence ID" value="MFC5818053.1"/>
    <property type="molecule type" value="Genomic_DNA"/>
</dbReference>
<dbReference type="GO" id="GO:0016787">
    <property type="term" value="F:hydrolase activity"/>
    <property type="evidence" value="ECO:0007669"/>
    <property type="project" value="UniProtKB-KW"/>
</dbReference>
<gene>
    <name evidence="2" type="ORF">ACFPUY_23365</name>
</gene>
<proteinExistence type="predicted"/>